<dbReference type="GO" id="GO:0042803">
    <property type="term" value="F:protein homodimerization activity"/>
    <property type="evidence" value="ECO:0007669"/>
    <property type="project" value="InterPro"/>
</dbReference>
<keyword evidence="5 10" id="KW-0346">Stress response</keyword>
<gene>
    <name evidence="10 15" type="primary">grpE</name>
    <name evidence="15" type="ORF">DQK91_20585</name>
    <name evidence="14" type="ORF">E8L03_19105</name>
</gene>
<dbReference type="InterPro" id="IPR000740">
    <property type="entry name" value="GrpE"/>
</dbReference>
<dbReference type="GO" id="GO:0051087">
    <property type="term" value="F:protein-folding chaperone binding"/>
    <property type="evidence" value="ECO:0007669"/>
    <property type="project" value="InterPro"/>
</dbReference>
<keyword evidence="6 10" id="KW-0143">Chaperone</keyword>
<sequence length="195" mass="21890">MSGDSRVEIPVNKDGDTAKNGRKEQGVAPEEIQLTDEELVALCKERVCKSCDEKEQADEERLRSLAEMDNFKKRLAREKDDFCKFANEGLLADLLPVLDNMDLALEHGAKVEACKDFVLGVDMTRKIFLDILSRQGLTPVGEVGEPFNPEKHEAIGHEERQDMAPEHVCTVLQKGYILKDRLLRPAKVTISRAAE</sequence>
<dbReference type="PANTHER" id="PTHR21237:SF23">
    <property type="entry name" value="GRPE PROTEIN HOMOLOG, MITOCHONDRIAL"/>
    <property type="match status" value="1"/>
</dbReference>
<dbReference type="Proteomes" id="UP000434052">
    <property type="component" value="Unassembled WGS sequence"/>
</dbReference>
<dbReference type="SUPFAM" id="SSF51064">
    <property type="entry name" value="Head domain of nucleotide exchange factor GrpE"/>
    <property type="match status" value="1"/>
</dbReference>
<dbReference type="EMBL" id="CP039543">
    <property type="protein sequence ID" value="QJT10891.1"/>
    <property type="molecule type" value="Genomic_DNA"/>
</dbReference>
<dbReference type="OrthoDB" id="9789811at2"/>
<comment type="similarity">
    <text evidence="2 10 12">Belongs to the GrpE family.</text>
</comment>
<evidence type="ECO:0000313" key="15">
    <source>
        <dbReference type="EMBL" id="TVM30508.1"/>
    </source>
</evidence>
<evidence type="ECO:0000256" key="1">
    <source>
        <dbReference type="ARBA" id="ARBA00004496"/>
    </source>
</evidence>
<dbReference type="AlphaFoldDB" id="A0A6P1ZE22"/>
<evidence type="ECO:0000256" key="9">
    <source>
        <dbReference type="ARBA" id="ARBA00076414"/>
    </source>
</evidence>
<evidence type="ECO:0000256" key="13">
    <source>
        <dbReference type="SAM" id="MobiDB-lite"/>
    </source>
</evidence>
<evidence type="ECO:0000313" key="14">
    <source>
        <dbReference type="EMBL" id="QJT10891.1"/>
    </source>
</evidence>
<dbReference type="Gene3D" id="2.30.22.10">
    <property type="entry name" value="Head domain of nucleotide exchange factor GrpE"/>
    <property type="match status" value="1"/>
</dbReference>
<keyword evidence="17" id="KW-1185">Reference proteome</keyword>
<dbReference type="FunFam" id="2.30.22.10:FF:000001">
    <property type="entry name" value="Protein GrpE"/>
    <property type="match status" value="1"/>
</dbReference>
<dbReference type="InterPro" id="IPR013805">
    <property type="entry name" value="GrpE_CC"/>
</dbReference>
<name>A0A6P1ZE22_9BACT</name>
<evidence type="ECO:0000256" key="4">
    <source>
        <dbReference type="ARBA" id="ARBA00022490"/>
    </source>
</evidence>
<comment type="function">
    <text evidence="7 10 11">Participates actively in the response to hyperosmotic and heat shock by preventing the aggregation of stress-denatured proteins, in association with DnaK and GrpE. It is the nucleotide exchange factor for DnaK and may function as a thermosensor. Unfolded proteins bind initially to DnaJ; upon interaction with the DnaJ-bound protein, DnaK hydrolyzes its bound ATP, resulting in the formation of a stable complex. GrpE releases ADP from DnaK; ATP binding to DnaK triggers the release of the substrate protein, thus completing the reaction cycle. Several rounds of ATP-dependent interactions between DnaJ, DnaK and GrpE are required for fully efficient folding.</text>
</comment>
<comment type="subcellular location">
    <subcellularLocation>
        <location evidence="1 10">Cytoplasm</location>
    </subcellularLocation>
</comment>
<evidence type="ECO:0000256" key="8">
    <source>
        <dbReference type="ARBA" id="ARBA00072274"/>
    </source>
</evidence>
<dbReference type="GO" id="GO:0051082">
    <property type="term" value="F:unfolded protein binding"/>
    <property type="evidence" value="ECO:0007669"/>
    <property type="project" value="TreeGrafter"/>
</dbReference>
<evidence type="ECO:0000313" key="16">
    <source>
        <dbReference type="Proteomes" id="UP000434052"/>
    </source>
</evidence>
<protein>
    <recommendedName>
        <fullName evidence="8 10">Protein GrpE</fullName>
    </recommendedName>
    <alternativeName>
        <fullName evidence="9 10">HSP-70 cofactor</fullName>
    </alternativeName>
</protein>
<keyword evidence="4 10" id="KW-0963">Cytoplasm</keyword>
<evidence type="ECO:0000256" key="3">
    <source>
        <dbReference type="ARBA" id="ARBA00011738"/>
    </source>
</evidence>
<evidence type="ECO:0000256" key="7">
    <source>
        <dbReference type="ARBA" id="ARBA00053401"/>
    </source>
</evidence>
<evidence type="ECO:0000256" key="5">
    <source>
        <dbReference type="ARBA" id="ARBA00023016"/>
    </source>
</evidence>
<dbReference type="Proteomes" id="UP000503251">
    <property type="component" value="Chromosome"/>
</dbReference>
<dbReference type="PRINTS" id="PR00773">
    <property type="entry name" value="GRPEPROTEIN"/>
</dbReference>
<proteinExistence type="inferred from homology"/>
<evidence type="ECO:0000256" key="11">
    <source>
        <dbReference type="RuleBase" id="RU000639"/>
    </source>
</evidence>
<reference evidence="14 17" key="2">
    <citation type="submission" date="2019-04" db="EMBL/GenBank/DDBJ databases">
        <title>Isolation and culture of sulfate reducing bacteria from the cold seep of the South China Sea.</title>
        <authorList>
            <person name="Sun C."/>
            <person name="Liu R."/>
        </authorList>
    </citation>
    <scope>NUCLEOTIDE SEQUENCE [LARGE SCALE GENOMIC DNA]</scope>
    <source>
        <strain evidence="14 17">CS1</strain>
    </source>
</reference>
<dbReference type="SUPFAM" id="SSF58014">
    <property type="entry name" value="Coiled-coil domain of nucleotide exchange factor GrpE"/>
    <property type="match status" value="1"/>
</dbReference>
<dbReference type="EMBL" id="QMIF01000022">
    <property type="protein sequence ID" value="TVM30508.1"/>
    <property type="molecule type" value="Genomic_DNA"/>
</dbReference>
<dbReference type="PANTHER" id="PTHR21237">
    <property type="entry name" value="GRPE PROTEIN"/>
    <property type="match status" value="1"/>
</dbReference>
<dbReference type="GO" id="GO:0000774">
    <property type="term" value="F:adenyl-nucleotide exchange factor activity"/>
    <property type="evidence" value="ECO:0007669"/>
    <property type="project" value="InterPro"/>
</dbReference>
<dbReference type="HAMAP" id="MF_01151">
    <property type="entry name" value="GrpE"/>
    <property type="match status" value="1"/>
</dbReference>
<evidence type="ECO:0000256" key="12">
    <source>
        <dbReference type="RuleBase" id="RU004478"/>
    </source>
</evidence>
<accession>A0A6P1ZE22</accession>
<dbReference type="CDD" id="cd00446">
    <property type="entry name" value="GrpE"/>
    <property type="match status" value="1"/>
</dbReference>
<feature type="region of interest" description="Disordered" evidence="13">
    <location>
        <begin position="1"/>
        <end position="29"/>
    </location>
</feature>
<dbReference type="Pfam" id="PF01025">
    <property type="entry name" value="GrpE"/>
    <property type="match status" value="1"/>
</dbReference>
<dbReference type="RefSeq" id="WP_144307295.1">
    <property type="nucleotide sequence ID" value="NZ_CP039543.1"/>
</dbReference>
<evidence type="ECO:0000313" key="17">
    <source>
        <dbReference type="Proteomes" id="UP000503251"/>
    </source>
</evidence>
<evidence type="ECO:0000256" key="10">
    <source>
        <dbReference type="HAMAP-Rule" id="MF_01151"/>
    </source>
</evidence>
<reference evidence="15 16" key="1">
    <citation type="submission" date="2018-06" db="EMBL/GenBank/DDBJ databases">
        <title>Complete genome of Desulfovibrio marinus P48SEP.</title>
        <authorList>
            <person name="Crispim J.S."/>
            <person name="Vidigal P.M.P."/>
            <person name="Silva L.C.F."/>
            <person name="Araujo L.C."/>
            <person name="Laguardia C.N."/>
            <person name="Dias R.S."/>
            <person name="Sousa M.P."/>
            <person name="Paula S.O."/>
            <person name="Silva C."/>
        </authorList>
    </citation>
    <scope>NUCLEOTIDE SEQUENCE [LARGE SCALE GENOMIC DNA]</scope>
    <source>
        <strain evidence="15 16">P48SEP</strain>
    </source>
</reference>
<feature type="compositionally biased region" description="Basic and acidic residues" evidence="13">
    <location>
        <begin position="1"/>
        <end position="25"/>
    </location>
</feature>
<dbReference type="InterPro" id="IPR009012">
    <property type="entry name" value="GrpE_head"/>
</dbReference>
<comment type="subunit">
    <text evidence="3 10">Homodimer.</text>
</comment>
<dbReference type="GO" id="GO:0005737">
    <property type="term" value="C:cytoplasm"/>
    <property type="evidence" value="ECO:0007669"/>
    <property type="project" value="UniProtKB-SubCell"/>
</dbReference>
<dbReference type="PROSITE" id="PS01071">
    <property type="entry name" value="GRPE"/>
    <property type="match status" value="1"/>
</dbReference>
<dbReference type="GO" id="GO:0006457">
    <property type="term" value="P:protein folding"/>
    <property type="evidence" value="ECO:0007669"/>
    <property type="project" value="InterPro"/>
</dbReference>
<dbReference type="Gene3D" id="3.90.20.20">
    <property type="match status" value="1"/>
</dbReference>
<evidence type="ECO:0000256" key="2">
    <source>
        <dbReference type="ARBA" id="ARBA00009054"/>
    </source>
</evidence>
<organism evidence="15 16">
    <name type="scientific">Oceanidesulfovibrio marinus</name>
    <dbReference type="NCBI Taxonomy" id="370038"/>
    <lineage>
        <taxon>Bacteria</taxon>
        <taxon>Pseudomonadati</taxon>
        <taxon>Thermodesulfobacteriota</taxon>
        <taxon>Desulfovibrionia</taxon>
        <taxon>Desulfovibrionales</taxon>
        <taxon>Desulfovibrionaceae</taxon>
        <taxon>Oceanidesulfovibrio</taxon>
    </lineage>
</organism>
<evidence type="ECO:0000256" key="6">
    <source>
        <dbReference type="ARBA" id="ARBA00023186"/>
    </source>
</evidence>